<evidence type="ECO:0000256" key="5">
    <source>
        <dbReference type="PIRSR" id="PIRSR000188-2"/>
    </source>
</evidence>
<dbReference type="Pfam" id="PF02812">
    <property type="entry name" value="ELFV_dehydrog_N"/>
    <property type="match status" value="1"/>
</dbReference>
<protein>
    <submittedName>
        <fullName evidence="8">Leucine dehydrogenase</fullName>
        <ecNumber evidence="8">1.4.1.9</ecNumber>
    </submittedName>
</protein>
<dbReference type="InterPro" id="IPR036291">
    <property type="entry name" value="NAD(P)-bd_dom_sf"/>
</dbReference>
<dbReference type="SUPFAM" id="SSF51735">
    <property type="entry name" value="NAD(P)-binding Rossmann-fold domains"/>
    <property type="match status" value="1"/>
</dbReference>
<dbReference type="FunFam" id="3.40.50.10860:FF:000010">
    <property type="entry name" value="Leucine dehydrogenase"/>
    <property type="match status" value="1"/>
</dbReference>
<accession>A0A0P1GFK9</accession>
<dbReference type="PROSITE" id="PS00074">
    <property type="entry name" value="GLFV_DEHYDROGENASE"/>
    <property type="match status" value="1"/>
</dbReference>
<evidence type="ECO:0000259" key="7">
    <source>
        <dbReference type="SMART" id="SM00839"/>
    </source>
</evidence>
<reference evidence="8 9" key="1">
    <citation type="submission" date="2015-09" db="EMBL/GenBank/DDBJ databases">
        <authorList>
            <consortium name="Swine Surveillance"/>
        </authorList>
    </citation>
    <scope>NUCLEOTIDE SEQUENCE [LARGE SCALE GENOMIC DNA]</scope>
    <source>
        <strain evidence="8 9">CECT 7557</strain>
    </source>
</reference>
<evidence type="ECO:0000256" key="1">
    <source>
        <dbReference type="ARBA" id="ARBA00006382"/>
    </source>
</evidence>
<dbReference type="GO" id="GO:0006520">
    <property type="term" value="P:amino acid metabolic process"/>
    <property type="evidence" value="ECO:0007669"/>
    <property type="project" value="InterPro"/>
</dbReference>
<comment type="similarity">
    <text evidence="1 6">Belongs to the Glu/Leu/Phe/Val dehydrogenases family.</text>
</comment>
<dbReference type="Gene3D" id="3.40.50.10860">
    <property type="entry name" value="Leucine Dehydrogenase, chain A, domain 1"/>
    <property type="match status" value="1"/>
</dbReference>
<dbReference type="SUPFAM" id="SSF53223">
    <property type="entry name" value="Aminoacid dehydrogenase-like, N-terminal domain"/>
    <property type="match status" value="1"/>
</dbReference>
<dbReference type="InterPro" id="IPR006096">
    <property type="entry name" value="Glu/Leu/Phe/Val/Trp_DH_C"/>
</dbReference>
<keyword evidence="2 6" id="KW-0560">Oxidoreductase</keyword>
<dbReference type="GO" id="GO:0050049">
    <property type="term" value="F:L-leucine dehydrogenase activity"/>
    <property type="evidence" value="ECO:0007669"/>
    <property type="project" value="UniProtKB-EC"/>
</dbReference>
<dbReference type="CDD" id="cd01075">
    <property type="entry name" value="NAD_bind_Leu_Phe_Val_DH"/>
    <property type="match status" value="1"/>
</dbReference>
<dbReference type="RefSeq" id="WP_058290994.1">
    <property type="nucleotide sequence ID" value="NZ_CYSD01000039.1"/>
</dbReference>
<keyword evidence="9" id="KW-1185">Reference proteome</keyword>
<organism evidence="8 9">
    <name type="scientific">Tritonibacter multivorans</name>
    <dbReference type="NCBI Taxonomy" id="928856"/>
    <lineage>
        <taxon>Bacteria</taxon>
        <taxon>Pseudomonadati</taxon>
        <taxon>Pseudomonadota</taxon>
        <taxon>Alphaproteobacteria</taxon>
        <taxon>Rhodobacterales</taxon>
        <taxon>Paracoccaceae</taxon>
        <taxon>Tritonibacter</taxon>
    </lineage>
</organism>
<evidence type="ECO:0000256" key="6">
    <source>
        <dbReference type="RuleBase" id="RU004417"/>
    </source>
</evidence>
<proteinExistence type="inferred from homology"/>
<evidence type="ECO:0000256" key="3">
    <source>
        <dbReference type="ARBA" id="ARBA00023027"/>
    </source>
</evidence>
<feature type="binding site" evidence="5">
    <location>
        <begin position="179"/>
        <end position="184"/>
    </location>
    <ligand>
        <name>NAD(+)</name>
        <dbReference type="ChEBI" id="CHEBI:57540"/>
    </ligand>
</feature>
<dbReference type="PANTHER" id="PTHR42722">
    <property type="entry name" value="LEUCINE DEHYDROGENASE"/>
    <property type="match status" value="1"/>
</dbReference>
<dbReference type="STRING" id="928856.SAMN04488049_104264"/>
<dbReference type="Gene3D" id="3.40.50.720">
    <property type="entry name" value="NAD(P)-binding Rossmann-like Domain"/>
    <property type="match status" value="1"/>
</dbReference>
<evidence type="ECO:0000256" key="2">
    <source>
        <dbReference type="ARBA" id="ARBA00023002"/>
    </source>
</evidence>
<dbReference type="GO" id="GO:0000166">
    <property type="term" value="F:nucleotide binding"/>
    <property type="evidence" value="ECO:0007669"/>
    <property type="project" value="UniProtKB-KW"/>
</dbReference>
<dbReference type="EC" id="1.4.1.9" evidence="8"/>
<feature type="active site" description="Proton donor/acceptor" evidence="4">
    <location>
        <position position="79"/>
    </location>
</feature>
<evidence type="ECO:0000313" key="8">
    <source>
        <dbReference type="EMBL" id="CUH80566.1"/>
    </source>
</evidence>
<dbReference type="InterPro" id="IPR016211">
    <property type="entry name" value="Glu/Phe/Leu/Val/Trp_DH_bac/arc"/>
</dbReference>
<dbReference type="SMART" id="SM00839">
    <property type="entry name" value="ELFV_dehydrog"/>
    <property type="match status" value="1"/>
</dbReference>
<dbReference type="Pfam" id="PF00208">
    <property type="entry name" value="ELFV_dehydrog"/>
    <property type="match status" value="1"/>
</dbReference>
<dbReference type="EMBL" id="CYSD01000039">
    <property type="protein sequence ID" value="CUH80566.1"/>
    <property type="molecule type" value="Genomic_DNA"/>
</dbReference>
<feature type="domain" description="Glutamate/phenylalanine/leucine/valine/L-tryptophan dehydrogenase C-terminal" evidence="7">
    <location>
        <begin position="143"/>
        <end position="351"/>
    </location>
</feature>
<dbReference type="InterPro" id="IPR033524">
    <property type="entry name" value="Glu/Leu/Phe/Val_DH_AS"/>
</dbReference>
<name>A0A0P1GFK9_9RHOB</name>
<dbReference type="OrthoDB" id="9803297at2"/>
<evidence type="ECO:0000256" key="4">
    <source>
        <dbReference type="PIRSR" id="PIRSR000188-1"/>
    </source>
</evidence>
<dbReference type="AlphaFoldDB" id="A0A0P1GFK9"/>
<keyword evidence="5" id="KW-0547">Nucleotide-binding</keyword>
<dbReference type="PANTHER" id="PTHR42722:SF1">
    <property type="entry name" value="VALINE DEHYDROGENASE"/>
    <property type="match status" value="1"/>
</dbReference>
<sequence>MDISQIPSDSHEAVYKVTDADTGLTAVIAIHSTQNGPAAGGLRMKPYDSFDEALEDALRLSRGMTYKNAAAELPLGGGKAVILGDPNTDKTPALLRAFGQAVAALQGRYITAEDMGMTPADMAEIATQTQFAAGLQGGNFGSGDPSPITAQGVFNGIRTAAEFRLGSRDLTGRVVAVQGLGHVGWDLCKRLRAAGAEIVVTDISAERVKQAVTCFGARPVALTDIYGVEADIFAPCAIGGILNAETIPQLRVSVVAGAANNQLATQADADALHARGILYAPDFVVNGGGIVNVATEILKIDAAERFVGDKLWALDATLWTILNTAKDQAVSPARVAEAAVDEKMQLAQAAE</sequence>
<dbReference type="InterPro" id="IPR046346">
    <property type="entry name" value="Aminoacid_DH-like_N_sf"/>
</dbReference>
<dbReference type="Proteomes" id="UP000052022">
    <property type="component" value="Unassembled WGS sequence"/>
</dbReference>
<dbReference type="PIRSF" id="PIRSF000188">
    <property type="entry name" value="Phe_leu_dh"/>
    <property type="match status" value="1"/>
</dbReference>
<gene>
    <name evidence="8" type="primary">ldh</name>
    <name evidence="8" type="ORF">TRM7557_02980</name>
</gene>
<dbReference type="PRINTS" id="PR00082">
    <property type="entry name" value="GLFDHDRGNASE"/>
</dbReference>
<evidence type="ECO:0000313" key="9">
    <source>
        <dbReference type="Proteomes" id="UP000052022"/>
    </source>
</evidence>
<keyword evidence="3 5" id="KW-0520">NAD</keyword>
<dbReference type="InterPro" id="IPR006095">
    <property type="entry name" value="Glu/Leu/Phe/Val/Trp_DH"/>
</dbReference>
<dbReference type="InterPro" id="IPR006097">
    <property type="entry name" value="Glu/Leu/Phe/Val/Trp_DH_dimer"/>
</dbReference>